<organism evidence="2">
    <name type="scientific">Myoviridae sp. ctNQV2</name>
    <dbReference type="NCBI Taxonomy" id="2827683"/>
    <lineage>
        <taxon>Viruses</taxon>
        <taxon>Duplodnaviria</taxon>
        <taxon>Heunggongvirae</taxon>
        <taxon>Uroviricota</taxon>
        <taxon>Caudoviricetes</taxon>
    </lineage>
</organism>
<accession>A0A8S5RYG6</accession>
<evidence type="ECO:0000313" key="2">
    <source>
        <dbReference type="EMBL" id="DAF43822.1"/>
    </source>
</evidence>
<proteinExistence type="predicted"/>
<keyword evidence="1" id="KW-0812">Transmembrane</keyword>
<name>A0A8S5RYG6_9CAUD</name>
<dbReference type="EMBL" id="BK032510">
    <property type="protein sequence ID" value="DAF43822.1"/>
    <property type="molecule type" value="Genomic_DNA"/>
</dbReference>
<feature type="transmembrane region" description="Helical" evidence="1">
    <location>
        <begin position="6"/>
        <end position="24"/>
    </location>
</feature>
<sequence length="32" mass="3807">MIETVILVALAIVYFIGCITVHIYKWNKRRKN</sequence>
<keyword evidence="1" id="KW-1133">Transmembrane helix</keyword>
<reference evidence="2" key="1">
    <citation type="journal article" date="2021" name="Proc. Natl. Acad. Sci. U.S.A.">
        <title>A Catalog of Tens of Thousands of Viruses from Human Metagenomes Reveals Hidden Associations with Chronic Diseases.</title>
        <authorList>
            <person name="Tisza M.J."/>
            <person name="Buck C.B."/>
        </authorList>
    </citation>
    <scope>NUCLEOTIDE SEQUENCE</scope>
    <source>
        <strain evidence="2">CtNQV2</strain>
    </source>
</reference>
<keyword evidence="1" id="KW-0472">Membrane</keyword>
<evidence type="ECO:0000256" key="1">
    <source>
        <dbReference type="SAM" id="Phobius"/>
    </source>
</evidence>
<protein>
    <submittedName>
        <fullName evidence="2">Lymphocyte activation family X</fullName>
    </submittedName>
</protein>